<dbReference type="SUPFAM" id="SSF52047">
    <property type="entry name" value="RNI-like"/>
    <property type="match status" value="1"/>
</dbReference>
<accession>A0A4Q9LE35</accession>
<reference evidence="1 2" key="1">
    <citation type="submission" date="2017-12" db="EMBL/GenBank/DDBJ databases">
        <authorList>
            <person name="Pombert J.-F."/>
            <person name="Haag K.L."/>
            <person name="Ebert D."/>
        </authorList>
    </citation>
    <scope>NUCLEOTIDE SEQUENCE [LARGE SCALE GENOMIC DNA]</scope>
    <source>
        <strain evidence="1">FI-OER-3-3</strain>
    </source>
</reference>
<proteinExistence type="predicted"/>
<organism evidence="1 2">
    <name type="scientific">Hamiltosporidium tvaerminnensis</name>
    <dbReference type="NCBI Taxonomy" id="1176355"/>
    <lineage>
        <taxon>Eukaryota</taxon>
        <taxon>Fungi</taxon>
        <taxon>Fungi incertae sedis</taxon>
        <taxon>Microsporidia</taxon>
        <taxon>Dubosqiidae</taxon>
        <taxon>Hamiltosporidium</taxon>
    </lineage>
</organism>
<dbReference type="EMBL" id="PITJ01000053">
    <property type="protein sequence ID" value="TBU05070.1"/>
    <property type="molecule type" value="Genomic_DNA"/>
</dbReference>
<comment type="caution">
    <text evidence="1">The sequence shown here is derived from an EMBL/GenBank/DDBJ whole genome shotgun (WGS) entry which is preliminary data.</text>
</comment>
<dbReference type="InterPro" id="IPR032675">
    <property type="entry name" value="LRR_dom_sf"/>
</dbReference>
<protein>
    <recommendedName>
        <fullName evidence="3">Leucine-rich repeat-containing protein</fullName>
    </recommendedName>
</protein>
<dbReference type="AlphaFoldDB" id="A0A4Q9LE35"/>
<evidence type="ECO:0000313" key="1">
    <source>
        <dbReference type="EMBL" id="TBU05070.1"/>
    </source>
</evidence>
<dbReference type="Proteomes" id="UP000292362">
    <property type="component" value="Unassembled WGS sequence"/>
</dbReference>
<dbReference type="Gene3D" id="3.80.10.10">
    <property type="entry name" value="Ribonuclease Inhibitor"/>
    <property type="match status" value="1"/>
</dbReference>
<name>A0A4Q9LE35_9MICR</name>
<evidence type="ECO:0008006" key="3">
    <source>
        <dbReference type="Google" id="ProtNLM"/>
    </source>
</evidence>
<dbReference type="VEuPathDB" id="MicrosporidiaDB:CWI37_0053p0030"/>
<evidence type="ECO:0000313" key="2">
    <source>
        <dbReference type="Proteomes" id="UP000292362"/>
    </source>
</evidence>
<gene>
    <name evidence="1" type="ORF">CWI37_0053p0030</name>
</gene>
<sequence length="830" mass="98936">MVVSDINEERVVNIVLIFFLKAWWYKKLNKMYLYKAFRLHYLIYNILENSINCTLHRINIVYVSKNELKLEEFEKYKSIESNLKQSVYLNNSFTNLRVKALEIIYKKNLDKYKELNKIEKCKIIIDYPHQCLLKFKTFDTFLNSKTKSFNLYLDELDNGSLNIFIKSLSRIDYFVNNIKPKLFYSILFWLQCFNVIRNKYFEIYLMGLFNNSLMGQYSNEYRTFNYKKFYFGGKLKPVITNLVFTCFLQVYLLGLKDLNIFYFFDQDNNASINNDLFANLVLQFKNKNLASILKYWVEKKSFHFIEHYIARIYIKRIEIGKLTSDISDDRLLIFIEYFLLKTEEIELIIDENNVKILELIKCKKLRFLKTKILSISNINIKDIFILLQFPKLEHIFLKVEVNSDKNHMVFDGRNTSQLRFFKDIFLFSNQKIIDKIFEIFVELLKCKDLKVIIRKEIGLFEVKILGAINFIDSNLEYKKGNHLFDLTDTNIYSKIISLDTIMIKYWNPRYKSFINIFDYQEIQNLNVFRSQLCVFLYTEIISLFKHPKIKKIILNDCTILKSTDKIKTEDFENYALETLKTQNTGFSKHFIRLLSGFINLKTLSLDSFIKKTEDINILKDIKFPKTLETLDLKNNNFEVLNERVRFQCQNLKIINLSNTDIPKDSLFYLISFKDNIESFYYSHNRIHSSDFNLFCQMTNLSCLFLSHSTFKNITFSDLIVQKHLTTIKVLNLSHTTLYPQDLFKISLIQTLEHLNLFSCRFKNHSKFFFEPNKLPKLIYLNIEINYFTDSEIQSLKETTNQNGNLLSANNNDNSYKRNNKAITTLPAFLE</sequence>